<dbReference type="AlphaFoldDB" id="A0A0G1MNF9"/>
<dbReference type="Proteomes" id="UP000034329">
    <property type="component" value="Unassembled WGS sequence"/>
</dbReference>
<keyword evidence="3 13" id="KW-0436">Ligase</keyword>
<dbReference type="PANTHER" id="PTHR11451">
    <property type="entry name" value="THREONINE-TRNA LIGASE"/>
    <property type="match status" value="1"/>
</dbReference>
<evidence type="ECO:0000256" key="4">
    <source>
        <dbReference type="ARBA" id="ARBA00022723"/>
    </source>
</evidence>
<dbReference type="Gene3D" id="3.40.50.800">
    <property type="entry name" value="Anticodon-binding domain"/>
    <property type="match status" value="1"/>
</dbReference>
<evidence type="ECO:0000313" key="14">
    <source>
        <dbReference type="Proteomes" id="UP000034329"/>
    </source>
</evidence>
<reference evidence="13 14" key="1">
    <citation type="journal article" date="2015" name="Nature">
        <title>rRNA introns, odd ribosomes, and small enigmatic genomes across a large radiation of phyla.</title>
        <authorList>
            <person name="Brown C.T."/>
            <person name="Hug L.A."/>
            <person name="Thomas B.C."/>
            <person name="Sharon I."/>
            <person name="Castelle C.J."/>
            <person name="Singh A."/>
            <person name="Wilkins M.J."/>
            <person name="Williams K.H."/>
            <person name="Banfield J.F."/>
        </authorList>
    </citation>
    <scope>NUCLEOTIDE SEQUENCE [LARGE SCALE GENOMIC DNA]</scope>
</reference>
<dbReference type="InterPro" id="IPR004154">
    <property type="entry name" value="Anticodon-bd"/>
</dbReference>
<dbReference type="Gene3D" id="3.30.930.10">
    <property type="entry name" value="Bira Bifunctional Protein, Domain 2"/>
    <property type="match status" value="1"/>
</dbReference>
<dbReference type="GO" id="GO:0006435">
    <property type="term" value="P:threonyl-tRNA aminoacylation"/>
    <property type="evidence" value="ECO:0007669"/>
    <property type="project" value="UniProtKB-UniRule"/>
</dbReference>
<dbReference type="PANTHER" id="PTHR11451:SF56">
    <property type="entry name" value="THREONINE--TRNA LIGASE 1"/>
    <property type="match status" value="1"/>
</dbReference>
<evidence type="ECO:0000256" key="3">
    <source>
        <dbReference type="ARBA" id="ARBA00022598"/>
    </source>
</evidence>
<evidence type="ECO:0000256" key="9">
    <source>
        <dbReference type="ARBA" id="ARBA00023146"/>
    </source>
</evidence>
<dbReference type="SUPFAM" id="SSF55681">
    <property type="entry name" value="Class II aaRS and biotin synthetases"/>
    <property type="match status" value="1"/>
</dbReference>
<dbReference type="InterPro" id="IPR033728">
    <property type="entry name" value="ThrRS_core"/>
</dbReference>
<dbReference type="Pfam" id="PF00587">
    <property type="entry name" value="tRNA-synt_2b"/>
    <property type="match status" value="1"/>
</dbReference>
<keyword evidence="8" id="KW-0648">Protein biosynthesis</keyword>
<comment type="caution">
    <text evidence="13">The sequence shown here is derived from an EMBL/GenBank/DDBJ whole genome shotgun (WGS) entry which is preliminary data.</text>
</comment>
<keyword evidence="4" id="KW-0479">Metal-binding</keyword>
<dbReference type="GO" id="GO:0005737">
    <property type="term" value="C:cytoplasm"/>
    <property type="evidence" value="ECO:0007669"/>
    <property type="project" value="UniProtKB-UniRule"/>
</dbReference>
<evidence type="ECO:0000256" key="8">
    <source>
        <dbReference type="ARBA" id="ARBA00022917"/>
    </source>
</evidence>
<dbReference type="PATRIC" id="fig|1618581.3.peg.554"/>
<protein>
    <recommendedName>
        <fullName evidence="2 11">Threonine--tRNA ligase</fullName>
        <ecNumber evidence="2 11">6.1.1.3</ecNumber>
    </recommendedName>
</protein>
<dbReference type="GO" id="GO:0004829">
    <property type="term" value="F:threonine-tRNA ligase activity"/>
    <property type="evidence" value="ECO:0007669"/>
    <property type="project" value="UniProtKB-UniRule"/>
</dbReference>
<dbReference type="EMBL" id="LCLA01000035">
    <property type="protein sequence ID" value="KKU09627.1"/>
    <property type="molecule type" value="Genomic_DNA"/>
</dbReference>
<dbReference type="GO" id="GO:0046872">
    <property type="term" value="F:metal ion binding"/>
    <property type="evidence" value="ECO:0007669"/>
    <property type="project" value="UniProtKB-KW"/>
</dbReference>
<keyword evidence="6" id="KW-0862">Zinc</keyword>
<dbReference type="SUPFAM" id="SSF52954">
    <property type="entry name" value="Class II aaRS ABD-related"/>
    <property type="match status" value="1"/>
</dbReference>
<dbReference type="FunFam" id="3.30.930.10:FF:000002">
    <property type="entry name" value="Threonine--tRNA ligase"/>
    <property type="match status" value="1"/>
</dbReference>
<dbReference type="CDD" id="cd00860">
    <property type="entry name" value="ThrRS_anticodon"/>
    <property type="match status" value="1"/>
</dbReference>
<name>A0A0G1MNF9_9BACT</name>
<evidence type="ECO:0000256" key="6">
    <source>
        <dbReference type="ARBA" id="ARBA00022833"/>
    </source>
</evidence>
<evidence type="ECO:0000256" key="5">
    <source>
        <dbReference type="ARBA" id="ARBA00022741"/>
    </source>
</evidence>
<keyword evidence="9" id="KW-0030">Aminoacyl-tRNA synthetase</keyword>
<dbReference type="InterPro" id="IPR002314">
    <property type="entry name" value="aa-tRNA-synt_IIb"/>
</dbReference>
<dbReference type="PRINTS" id="PR01047">
    <property type="entry name" value="TRNASYNTHTHR"/>
</dbReference>
<evidence type="ECO:0000256" key="7">
    <source>
        <dbReference type="ARBA" id="ARBA00022840"/>
    </source>
</evidence>
<evidence type="ECO:0000256" key="10">
    <source>
        <dbReference type="ARBA" id="ARBA00049515"/>
    </source>
</evidence>
<feature type="domain" description="Aminoacyl-transfer RNA synthetases class-II family profile" evidence="12">
    <location>
        <begin position="50"/>
        <end position="324"/>
    </location>
</feature>
<evidence type="ECO:0000256" key="2">
    <source>
        <dbReference type="ARBA" id="ARBA00013163"/>
    </source>
</evidence>
<dbReference type="NCBIfam" id="TIGR00418">
    <property type="entry name" value="thrS"/>
    <property type="match status" value="1"/>
</dbReference>
<organism evidence="13 14">
    <name type="scientific">Candidatus Woesebacteria bacterium GW2011_GWB1_45_5</name>
    <dbReference type="NCBI Taxonomy" id="1618581"/>
    <lineage>
        <taxon>Bacteria</taxon>
        <taxon>Candidatus Woeseibacteriota</taxon>
    </lineage>
</organism>
<dbReference type="InterPro" id="IPR006195">
    <property type="entry name" value="aa-tRNA-synth_II"/>
</dbReference>
<dbReference type="InterPro" id="IPR047246">
    <property type="entry name" value="ThrRS_anticodon"/>
</dbReference>
<gene>
    <name evidence="13" type="ORF">UX13_C0035G0004</name>
</gene>
<proteinExistence type="inferred from homology"/>
<accession>A0A0G1MNF9</accession>
<dbReference type="GO" id="GO:0005524">
    <property type="term" value="F:ATP binding"/>
    <property type="evidence" value="ECO:0007669"/>
    <property type="project" value="UniProtKB-KW"/>
</dbReference>
<evidence type="ECO:0000256" key="11">
    <source>
        <dbReference type="NCBIfam" id="TIGR00418"/>
    </source>
</evidence>
<dbReference type="Pfam" id="PF03129">
    <property type="entry name" value="HGTP_anticodon"/>
    <property type="match status" value="1"/>
</dbReference>
<evidence type="ECO:0000259" key="12">
    <source>
        <dbReference type="PROSITE" id="PS50862"/>
    </source>
</evidence>
<dbReference type="CDD" id="cd00771">
    <property type="entry name" value="ThrRS_core"/>
    <property type="match status" value="1"/>
</dbReference>
<evidence type="ECO:0000256" key="1">
    <source>
        <dbReference type="ARBA" id="ARBA00008226"/>
    </source>
</evidence>
<dbReference type="InterPro" id="IPR002320">
    <property type="entry name" value="Thr-tRNA-ligase_IIa"/>
</dbReference>
<dbReference type="InterPro" id="IPR045864">
    <property type="entry name" value="aa-tRNA-synth_II/BPL/LPL"/>
</dbReference>
<dbReference type="PROSITE" id="PS50862">
    <property type="entry name" value="AA_TRNA_LIGASE_II"/>
    <property type="match status" value="1"/>
</dbReference>
<keyword evidence="5" id="KW-0547">Nucleotide-binding</keyword>
<dbReference type="FunFam" id="3.40.50.800:FF:000001">
    <property type="entry name" value="Threonine--tRNA ligase"/>
    <property type="match status" value="1"/>
</dbReference>
<dbReference type="EC" id="6.1.1.3" evidence="2 11"/>
<evidence type="ECO:0000313" key="13">
    <source>
        <dbReference type="EMBL" id="KKU09627.1"/>
    </source>
</evidence>
<sequence>MPPKFFFDILKTMKNDVPQEKDWDHKKLGRELDLFTFSDVVGKGLPLWTPKGAAIRREIERFIVDEEIKRGYSHVYTPDIAKLELYKKSGHYPYYKESMYAPIKIEDEEFMLRPMTCPHHFELFLDKPRSYRELPIRYAELAKLYRFEKSGELMGLQRVRSFCLADAHIICKKSQAGVEINSVLDLIDYFAKILGLKKDEDYNYRLSLGDRADEKKYFKDDKSWDYAEDILRQALKKRKSKFVEAPGEAAFYGPKIDIQMVNANGKEDTAFTVQYDFVMSKRFKLEYINEEGKMEEAVVVHRSSVGAIERVIAFLIEKSKGNFPTWLTPVQVKVLPITEKHLEYANRVVEELQKANIRVELDDRNERLQAKIRDAQLEKVAYMFIVGDKEADAGTVSVRKRNGDDLGSKDLGDFLKALRKEIEEKIIN</sequence>
<dbReference type="InterPro" id="IPR036621">
    <property type="entry name" value="Anticodon-bd_dom_sf"/>
</dbReference>
<comment type="similarity">
    <text evidence="1">Belongs to the class-II aminoacyl-tRNA synthetase family.</text>
</comment>
<comment type="catalytic activity">
    <reaction evidence="10">
        <text>tRNA(Thr) + L-threonine + ATP = L-threonyl-tRNA(Thr) + AMP + diphosphate + H(+)</text>
        <dbReference type="Rhea" id="RHEA:24624"/>
        <dbReference type="Rhea" id="RHEA-COMP:9670"/>
        <dbReference type="Rhea" id="RHEA-COMP:9704"/>
        <dbReference type="ChEBI" id="CHEBI:15378"/>
        <dbReference type="ChEBI" id="CHEBI:30616"/>
        <dbReference type="ChEBI" id="CHEBI:33019"/>
        <dbReference type="ChEBI" id="CHEBI:57926"/>
        <dbReference type="ChEBI" id="CHEBI:78442"/>
        <dbReference type="ChEBI" id="CHEBI:78534"/>
        <dbReference type="ChEBI" id="CHEBI:456215"/>
        <dbReference type="EC" id="6.1.1.3"/>
    </reaction>
</comment>
<keyword evidence="7" id="KW-0067">ATP-binding</keyword>